<evidence type="ECO:0000256" key="3">
    <source>
        <dbReference type="ARBA" id="ARBA00022692"/>
    </source>
</evidence>
<dbReference type="STRING" id="930169.B5T_01019"/>
<dbReference type="HOGENOM" id="CLU_014657_3_0_6"/>
<dbReference type="PATRIC" id="fig|930169.3.peg.1005"/>
<keyword evidence="7" id="KW-0676">Redox-active center</keyword>
<evidence type="ECO:0000259" key="10">
    <source>
        <dbReference type="PROSITE" id="PS51352"/>
    </source>
</evidence>
<dbReference type="Gene3D" id="3.40.30.10">
    <property type="entry name" value="Glutaredoxin"/>
    <property type="match status" value="1"/>
</dbReference>
<feature type="region of interest" description="Disordered" evidence="8">
    <location>
        <begin position="510"/>
        <end position="530"/>
    </location>
</feature>
<evidence type="ECO:0000256" key="5">
    <source>
        <dbReference type="ARBA" id="ARBA00022989"/>
    </source>
</evidence>
<dbReference type="InterPro" id="IPR035671">
    <property type="entry name" value="DsbD_gamma"/>
</dbReference>
<dbReference type="Proteomes" id="UP000006286">
    <property type="component" value="Chromosome"/>
</dbReference>
<evidence type="ECO:0000256" key="1">
    <source>
        <dbReference type="ARBA" id="ARBA00004651"/>
    </source>
</evidence>
<keyword evidence="3 9" id="KW-0812">Transmembrane</keyword>
<keyword evidence="12" id="KW-1185">Reference proteome</keyword>
<evidence type="ECO:0000256" key="7">
    <source>
        <dbReference type="ARBA" id="ARBA00023284"/>
    </source>
</evidence>
<keyword evidence="6 9" id="KW-0472">Membrane</keyword>
<keyword evidence="2" id="KW-1003">Cell membrane</keyword>
<dbReference type="PROSITE" id="PS00194">
    <property type="entry name" value="THIOREDOXIN_1"/>
    <property type="match status" value="1"/>
</dbReference>
<evidence type="ECO:0000256" key="4">
    <source>
        <dbReference type="ARBA" id="ARBA00022748"/>
    </source>
</evidence>
<feature type="compositionally biased region" description="Low complexity" evidence="8">
    <location>
        <begin position="510"/>
        <end position="524"/>
    </location>
</feature>
<dbReference type="PANTHER" id="PTHR32234">
    <property type="entry name" value="THIOL:DISULFIDE INTERCHANGE PROTEIN DSBD"/>
    <property type="match status" value="1"/>
</dbReference>
<reference evidence="11 12" key="1">
    <citation type="journal article" date="2012" name="J. Bacteriol.">
        <title>Complete genome sequence of Alcanivorax dieselolei type strain B5.</title>
        <authorList>
            <person name="Lai Q."/>
            <person name="Li W."/>
            <person name="Shao Z."/>
        </authorList>
    </citation>
    <scope>NUCLEOTIDE SEQUENCE [LARGE SCALE GENOMIC DNA]</scope>
    <source>
        <strain evidence="12">DSM 16502 / CGMCC 1.3690 / B-5</strain>
    </source>
</reference>
<evidence type="ECO:0000256" key="2">
    <source>
        <dbReference type="ARBA" id="ARBA00022475"/>
    </source>
</evidence>
<feature type="transmembrane region" description="Helical" evidence="9">
    <location>
        <begin position="222"/>
        <end position="253"/>
    </location>
</feature>
<evidence type="ECO:0000313" key="11">
    <source>
        <dbReference type="EMBL" id="AFT69303.1"/>
    </source>
</evidence>
<dbReference type="CDD" id="cd02953">
    <property type="entry name" value="DsbDgamma"/>
    <property type="match status" value="1"/>
</dbReference>
<dbReference type="Pfam" id="PF11412">
    <property type="entry name" value="DsbD_N"/>
    <property type="match status" value="1"/>
</dbReference>
<accession>K0C9R1</accession>
<dbReference type="GO" id="GO:0005886">
    <property type="term" value="C:plasma membrane"/>
    <property type="evidence" value="ECO:0007669"/>
    <property type="project" value="UniProtKB-SubCell"/>
</dbReference>
<sequence length="653" mass="69770">MFGGNRARDKTGYLEKSMTQRLRSLLSLFVLGLLAGPALALSLGGSGGLGNDQPPTVDEAIQVMADADWDKQTVLVGFELLDDVYLYRQRFEFILRDTNGNVLDDFSAFQMPAGKPKVDPIFGDVEVFYQRLEVTLPLRSVPLADTELEVRYQGCIEDLLCYPPASKTFAFEEPRPGKPATALNAAAPATAPTASASDEGFLETLFSEDANAFNRWISGQSLGLVIGLFFAGGLLLAFTPCVFPMIPILSGIIAGEQHPSARRGFLLSSAYVLGVAVPYTLAGLLVALFGAGLNLQFLLQQPAAIITSVVIFVLLALAMFGLYELQLPAALRDRLNQTGPKRKGLAGAALLGMISALVVSPCVTPILAGALIYVAGSGDALTGAASLFALSIGMGVPLILFGTGGGHLLPRAGLWMEEIKRFFGVVMLGVAIWLLDRIVPAPVTLALYGLLLAIYGVQLGALEPVKEGGSRLRRGLALVLTLYGVILLIGAASGARDPWQPLAHWQQPAAPATATSGTAQPAATTEDHGPWRTLTGQAALRQALAESSRAGRPVLVDFFAEWCVACKVLEETTLSHPDVLTTMKGFDLYRVDITDINSENQAIMTEYNIFGLPSLVFFSPAGEEVPESRVLGEMRPERFIRHLEQTVLPVTSG</sequence>
<dbReference type="SUPFAM" id="SSF52833">
    <property type="entry name" value="Thioredoxin-like"/>
    <property type="match status" value="1"/>
</dbReference>
<feature type="transmembrane region" description="Helical" evidence="9">
    <location>
        <begin position="303"/>
        <end position="323"/>
    </location>
</feature>
<dbReference type="NCBIfam" id="NF001419">
    <property type="entry name" value="PRK00293.1"/>
    <property type="match status" value="1"/>
</dbReference>
<dbReference type="InterPro" id="IPR003834">
    <property type="entry name" value="Cyt_c_assmbl_TM_dom"/>
</dbReference>
<dbReference type="GO" id="GO:0015035">
    <property type="term" value="F:protein-disulfide reductase activity"/>
    <property type="evidence" value="ECO:0007669"/>
    <property type="project" value="TreeGrafter"/>
</dbReference>
<dbReference type="EMBL" id="CP003466">
    <property type="protein sequence ID" value="AFT69303.1"/>
    <property type="molecule type" value="Genomic_DNA"/>
</dbReference>
<dbReference type="InterPro" id="IPR013766">
    <property type="entry name" value="Thioredoxin_domain"/>
</dbReference>
<dbReference type="PROSITE" id="PS51352">
    <property type="entry name" value="THIOREDOXIN_2"/>
    <property type="match status" value="1"/>
</dbReference>
<gene>
    <name evidence="11" type="primary">dsbD</name>
    <name evidence="11" type="ordered locus">B5T_01019</name>
</gene>
<proteinExistence type="predicted"/>
<dbReference type="GO" id="GO:0045454">
    <property type="term" value="P:cell redox homeostasis"/>
    <property type="evidence" value="ECO:0007669"/>
    <property type="project" value="TreeGrafter"/>
</dbReference>
<dbReference type="SUPFAM" id="SSF74863">
    <property type="entry name" value="Thiol:disulfide interchange protein DsbD, N-terminal domain (DsbD-alpha)"/>
    <property type="match status" value="1"/>
</dbReference>
<dbReference type="KEGG" id="adi:B5T_01019"/>
<evidence type="ECO:0000256" key="8">
    <source>
        <dbReference type="SAM" id="MobiDB-lite"/>
    </source>
</evidence>
<dbReference type="AlphaFoldDB" id="K0C9R1"/>
<feature type="transmembrane region" description="Helical" evidence="9">
    <location>
        <begin position="380"/>
        <end position="401"/>
    </location>
</feature>
<dbReference type="Gene3D" id="2.60.40.1250">
    <property type="entry name" value="Thiol:disulfide interchange protein DsbD, N-terminal domain"/>
    <property type="match status" value="1"/>
</dbReference>
<keyword evidence="4" id="KW-0201">Cytochrome c-type biogenesis</keyword>
<dbReference type="eggNOG" id="COG4232">
    <property type="taxonomic scope" value="Bacteria"/>
</dbReference>
<feature type="transmembrane region" description="Helical" evidence="9">
    <location>
        <begin position="422"/>
        <end position="439"/>
    </location>
</feature>
<dbReference type="Pfam" id="PF02683">
    <property type="entry name" value="DsbD_TM"/>
    <property type="match status" value="1"/>
</dbReference>
<comment type="subcellular location">
    <subcellularLocation>
        <location evidence="1">Cell membrane</location>
        <topology evidence="1">Multi-pass membrane protein</topology>
    </subcellularLocation>
</comment>
<keyword evidence="5 9" id="KW-1133">Transmembrane helix</keyword>
<evidence type="ECO:0000256" key="9">
    <source>
        <dbReference type="SAM" id="Phobius"/>
    </source>
</evidence>
<feature type="transmembrane region" description="Helical" evidence="9">
    <location>
        <begin position="265"/>
        <end position="291"/>
    </location>
</feature>
<feature type="transmembrane region" description="Helical" evidence="9">
    <location>
        <begin position="344"/>
        <end position="374"/>
    </location>
</feature>
<dbReference type="InterPro" id="IPR036249">
    <property type="entry name" value="Thioredoxin-like_sf"/>
</dbReference>
<dbReference type="PANTHER" id="PTHR32234:SF0">
    <property type="entry name" value="THIOL:DISULFIDE INTERCHANGE PROTEIN DSBD"/>
    <property type="match status" value="1"/>
</dbReference>
<organism evidence="11 12">
    <name type="scientific">Alcanivorax dieselolei (strain DSM 16502 / CGMCC 1.3690 / MCCC 1A00001 / B-5)</name>
    <name type="common">Alloalcanivorax dieselolei</name>
    <dbReference type="NCBI Taxonomy" id="930169"/>
    <lineage>
        <taxon>Bacteria</taxon>
        <taxon>Pseudomonadati</taxon>
        <taxon>Pseudomonadota</taxon>
        <taxon>Gammaproteobacteria</taxon>
        <taxon>Oceanospirillales</taxon>
        <taxon>Alcanivoracaceae</taxon>
        <taxon>Alloalcanivorax</taxon>
    </lineage>
</organism>
<evidence type="ECO:0000313" key="12">
    <source>
        <dbReference type="Proteomes" id="UP000006286"/>
    </source>
</evidence>
<dbReference type="InterPro" id="IPR028250">
    <property type="entry name" value="DsbDN"/>
</dbReference>
<dbReference type="Pfam" id="PF13899">
    <property type="entry name" value="Thioredoxin_7"/>
    <property type="match status" value="1"/>
</dbReference>
<protein>
    <submittedName>
        <fullName evidence="11">Cytochrome C biogenesis protein transmembrane region</fullName>
    </submittedName>
</protein>
<dbReference type="InterPro" id="IPR036929">
    <property type="entry name" value="DsbDN_sf"/>
</dbReference>
<feature type="transmembrane region" description="Helical" evidence="9">
    <location>
        <begin position="475"/>
        <end position="495"/>
    </location>
</feature>
<dbReference type="GO" id="GO:0017004">
    <property type="term" value="P:cytochrome complex assembly"/>
    <property type="evidence" value="ECO:0007669"/>
    <property type="project" value="UniProtKB-KW"/>
</dbReference>
<feature type="domain" description="Thioredoxin" evidence="10">
    <location>
        <begin position="501"/>
        <end position="648"/>
    </location>
</feature>
<evidence type="ECO:0000256" key="6">
    <source>
        <dbReference type="ARBA" id="ARBA00023136"/>
    </source>
</evidence>
<dbReference type="InterPro" id="IPR017937">
    <property type="entry name" value="Thioredoxin_CS"/>
</dbReference>
<name>K0C9R1_ALCDB</name>
<feature type="transmembrane region" description="Helical" evidence="9">
    <location>
        <begin position="445"/>
        <end position="463"/>
    </location>
</feature>